<reference evidence="2 3" key="2">
    <citation type="submission" date="2018-11" db="EMBL/GenBank/DDBJ databases">
        <authorList>
            <consortium name="Pathogen Informatics"/>
        </authorList>
    </citation>
    <scope>NUCLEOTIDE SEQUENCE [LARGE SCALE GENOMIC DNA]</scope>
</reference>
<organism evidence="4">
    <name type="scientific">Gongylonema pulchrum</name>
    <dbReference type="NCBI Taxonomy" id="637853"/>
    <lineage>
        <taxon>Eukaryota</taxon>
        <taxon>Metazoa</taxon>
        <taxon>Ecdysozoa</taxon>
        <taxon>Nematoda</taxon>
        <taxon>Chromadorea</taxon>
        <taxon>Rhabditida</taxon>
        <taxon>Spirurina</taxon>
        <taxon>Spiruromorpha</taxon>
        <taxon>Spiruroidea</taxon>
        <taxon>Gongylonematidae</taxon>
        <taxon>Gongylonema</taxon>
    </lineage>
</organism>
<keyword evidence="1" id="KW-1133">Transmembrane helix</keyword>
<dbReference type="AlphaFoldDB" id="A0A183EFK8"/>
<proteinExistence type="predicted"/>
<keyword evidence="3" id="KW-1185">Reference proteome</keyword>
<accession>A0A183EFK8</accession>
<gene>
    <name evidence="2" type="ORF">GPUH_LOCUS19749</name>
</gene>
<evidence type="ECO:0000313" key="3">
    <source>
        <dbReference type="Proteomes" id="UP000271098"/>
    </source>
</evidence>
<sequence>MLAFALLLCAWVIVFAFPCIRFTYYVPIWLRGNLQVMAETIPLSQTCGFRPRWWGEQQAFVEQILRHTRYYRLLSNAIQRIHQRFELFSDQETIDLIKPYNGQLLAFCVSKFVIFGCVILAFPILLLLMFMRCFSEQEDLMEEAMFDLVEISIFSVFAVVQFYMAAGAEIRAVMRSLCVKYLARGAHIKGFMVGAAFIPDCT</sequence>
<keyword evidence="1" id="KW-0812">Transmembrane</keyword>
<protein>
    <submittedName>
        <fullName evidence="4">Anoctamin</fullName>
    </submittedName>
</protein>
<evidence type="ECO:0000256" key="1">
    <source>
        <dbReference type="SAM" id="Phobius"/>
    </source>
</evidence>
<evidence type="ECO:0000313" key="4">
    <source>
        <dbReference type="WBParaSite" id="GPUH_0001977401-mRNA-1"/>
    </source>
</evidence>
<evidence type="ECO:0000313" key="2">
    <source>
        <dbReference type="EMBL" id="VDN34486.1"/>
    </source>
</evidence>
<keyword evidence="1" id="KW-0472">Membrane</keyword>
<dbReference type="OrthoDB" id="5874736at2759"/>
<feature type="transmembrane region" description="Helical" evidence="1">
    <location>
        <begin position="148"/>
        <end position="166"/>
    </location>
</feature>
<name>A0A183EFK8_9BILA</name>
<dbReference type="Proteomes" id="UP000271098">
    <property type="component" value="Unassembled WGS sequence"/>
</dbReference>
<reference evidence="4" key="1">
    <citation type="submission" date="2016-06" db="UniProtKB">
        <authorList>
            <consortium name="WormBaseParasite"/>
        </authorList>
    </citation>
    <scope>IDENTIFICATION</scope>
</reference>
<feature type="transmembrane region" description="Helical" evidence="1">
    <location>
        <begin position="104"/>
        <end position="128"/>
    </location>
</feature>
<dbReference type="WBParaSite" id="GPUH_0001977401-mRNA-1">
    <property type="protein sequence ID" value="GPUH_0001977401-mRNA-1"/>
    <property type="gene ID" value="GPUH_0001977401"/>
</dbReference>
<dbReference type="EMBL" id="UYRT01089066">
    <property type="protein sequence ID" value="VDN34486.1"/>
    <property type="molecule type" value="Genomic_DNA"/>
</dbReference>